<evidence type="ECO:0000259" key="1">
    <source>
        <dbReference type="Pfam" id="PF10651"/>
    </source>
</evidence>
<dbReference type="EMBL" id="JAEQMG010000162">
    <property type="protein sequence ID" value="MBK6089814.1"/>
    <property type="molecule type" value="Genomic_DNA"/>
</dbReference>
<evidence type="ECO:0000313" key="2">
    <source>
        <dbReference type="EMBL" id="MBK6089814.1"/>
    </source>
</evidence>
<dbReference type="Gene3D" id="2.60.40.3350">
    <property type="match status" value="1"/>
</dbReference>
<feature type="domain" description="BppU N-terminal" evidence="1">
    <location>
        <begin position="7"/>
        <end position="125"/>
    </location>
</feature>
<comment type="caution">
    <text evidence="2">The sequence shown here is derived from an EMBL/GenBank/DDBJ whole genome shotgun (WGS) entry which is preliminary data.</text>
</comment>
<dbReference type="Proteomes" id="UP000633365">
    <property type="component" value="Unassembled WGS sequence"/>
</dbReference>
<accession>A0A934WTV4</accession>
<gene>
    <name evidence="2" type="ORF">JKK62_14405</name>
</gene>
<protein>
    <submittedName>
        <fullName evidence="2">BppU family phage baseplate upper protein</fullName>
    </submittedName>
</protein>
<dbReference type="RefSeq" id="WP_201428519.1">
    <property type="nucleotide sequence ID" value="NZ_JAEQMG010000162.1"/>
</dbReference>
<dbReference type="Pfam" id="PF10651">
    <property type="entry name" value="BppU_N"/>
    <property type="match status" value="1"/>
</dbReference>
<dbReference type="AlphaFoldDB" id="A0A934WTV4"/>
<organism evidence="2 3">
    <name type="scientific">Ruminococcus difficilis</name>
    <dbReference type="NCBI Taxonomy" id="2763069"/>
    <lineage>
        <taxon>Bacteria</taxon>
        <taxon>Bacillati</taxon>
        <taxon>Bacillota</taxon>
        <taxon>Clostridia</taxon>
        <taxon>Eubacteriales</taxon>
        <taxon>Oscillospiraceae</taxon>
        <taxon>Ruminococcus</taxon>
    </lineage>
</organism>
<sequence length="772" mass="84101">MNDYIAEITLDLNCERSCQTIMLTQFDKGKKIHLTVTANGEPYSVSGCSVVMKGVNSDGSRVAVDCDVEQDGTATAVTDDITFDVKGFAAARFVISDSQRTYNTQRFLIYVDDALDTDVTTDPSYSILNRLIREVQLIDERGGIIVDDALSTTSTHPVQNRVVTAALATKAPAVTAYTFDSTTTEVPFNVNNPKIIYLNAVVDGENGIVITSAQTASFQFFFGRNGTTKIRLRNGADTYSEWQPAAEKIINKKNAITNANKSSAEFYPSIKALVDYIAENYEALSNKLTSEAGIDEDSTDTEYPTAKAVFDFGVQIIDDVNEDITETNSNLSDLKAYIGYTSGDILGLHADFENKVFTRLGAAVGLSAGNDFNAYPMYGQRRRVVVDSNGVIDDSYSPENVEESDTNVDVMVYQPKFYYKVVPLKLEKQSGGLGYHIRKANYYISSTPHAGFKLHPLFYDENGNEIDYVLFSAYEASFMYWRAISPTAGTYEIFHDGVDTDTTIDTSAVLKSLPGVKPISGQYKTMNKLNMENCALRKSPNWHLDTIQSVSANQLLMAIEFGTFNTQNAIGMGVVLNSSVNSNNCSSLTGSTSALGNSTGMASETIYDVAGTETTFSSDGKVSVSYRGIENLWGNSWKHINGINLWGDGTMGSGQVYIADDFSFNESSHSGNYKSTGLTLANAGGYISAFGYGDKDYDWLFLPSETAGNSSLPVGDNYYCTSNLNGYRVVRLGGFWNYGANAGGFSLSCDSVPNTQHQSVGGRLLYVPTSTV</sequence>
<evidence type="ECO:0000313" key="3">
    <source>
        <dbReference type="Proteomes" id="UP000633365"/>
    </source>
</evidence>
<keyword evidence="3" id="KW-1185">Reference proteome</keyword>
<proteinExistence type="predicted"/>
<name>A0A934WTV4_9FIRM</name>
<dbReference type="InterPro" id="IPR018913">
    <property type="entry name" value="BppU_N"/>
</dbReference>
<reference evidence="2" key="1">
    <citation type="submission" date="2021-01" db="EMBL/GenBank/DDBJ databases">
        <title>Genome public.</title>
        <authorList>
            <person name="Liu C."/>
            <person name="Sun Q."/>
        </authorList>
    </citation>
    <scope>NUCLEOTIDE SEQUENCE</scope>
    <source>
        <strain evidence="2">M6</strain>
    </source>
</reference>